<accession>A0A382S9P9</accession>
<dbReference type="GO" id="GO:0006412">
    <property type="term" value="P:translation"/>
    <property type="evidence" value="ECO:0007669"/>
    <property type="project" value="InterPro"/>
</dbReference>
<dbReference type="AlphaFoldDB" id="A0A382S9P9"/>
<evidence type="ECO:0008006" key="7">
    <source>
        <dbReference type="Google" id="ProtNLM"/>
    </source>
</evidence>
<reference evidence="6" key="1">
    <citation type="submission" date="2018-05" db="EMBL/GenBank/DDBJ databases">
        <authorList>
            <person name="Lanie J.A."/>
            <person name="Ng W.-L."/>
            <person name="Kazmierczak K.M."/>
            <person name="Andrzejewski T.M."/>
            <person name="Davidsen T.M."/>
            <person name="Wayne K.J."/>
            <person name="Tettelin H."/>
            <person name="Glass J.I."/>
            <person name="Rusch D."/>
            <person name="Podicherti R."/>
            <person name="Tsui H.-C.T."/>
            <person name="Winkler M.E."/>
        </authorList>
    </citation>
    <scope>NUCLEOTIDE SEQUENCE</scope>
</reference>
<dbReference type="Gene3D" id="1.10.1900.20">
    <property type="entry name" value="Ribosomal protein L20"/>
    <property type="match status" value="1"/>
</dbReference>
<dbReference type="SUPFAM" id="SSF74731">
    <property type="entry name" value="Ribosomal protein L20"/>
    <property type="match status" value="1"/>
</dbReference>
<evidence type="ECO:0000256" key="1">
    <source>
        <dbReference type="ARBA" id="ARBA00007698"/>
    </source>
</evidence>
<dbReference type="Pfam" id="PF00453">
    <property type="entry name" value="Ribosomal_L20"/>
    <property type="match status" value="1"/>
</dbReference>
<dbReference type="PRINTS" id="PR00062">
    <property type="entry name" value="RIBOSOMALL20"/>
</dbReference>
<dbReference type="NCBIfam" id="TIGR01032">
    <property type="entry name" value="rplT_bact"/>
    <property type="match status" value="1"/>
</dbReference>
<organism evidence="6">
    <name type="scientific">marine metagenome</name>
    <dbReference type="NCBI Taxonomy" id="408172"/>
    <lineage>
        <taxon>unclassified sequences</taxon>
        <taxon>metagenomes</taxon>
        <taxon>ecological metagenomes</taxon>
    </lineage>
</organism>
<dbReference type="GO" id="GO:0003735">
    <property type="term" value="F:structural constituent of ribosome"/>
    <property type="evidence" value="ECO:0007669"/>
    <property type="project" value="InterPro"/>
</dbReference>
<dbReference type="CDD" id="cd07026">
    <property type="entry name" value="Ribosomal_L20"/>
    <property type="match status" value="1"/>
</dbReference>
<comment type="similarity">
    <text evidence="1">Belongs to the bacterial ribosomal protein bL20 family.</text>
</comment>
<keyword evidence="5" id="KW-0687">Ribonucleoprotein</keyword>
<keyword evidence="2" id="KW-0699">rRNA-binding</keyword>
<sequence>MTRIKRGTNKKRSHKKILNLAKGHRGSRSNLFRQANESVLHALMYNYIHNKTKKRNFRRLWNVRINAAAREYGISYSVF</sequence>
<feature type="non-terminal residue" evidence="6">
    <location>
        <position position="79"/>
    </location>
</feature>
<dbReference type="InterPro" id="IPR005813">
    <property type="entry name" value="Ribosomal_bL20"/>
</dbReference>
<dbReference type="EMBL" id="UINC01127216">
    <property type="protein sequence ID" value="SVD06185.1"/>
    <property type="molecule type" value="Genomic_DNA"/>
</dbReference>
<evidence type="ECO:0000256" key="4">
    <source>
        <dbReference type="ARBA" id="ARBA00022980"/>
    </source>
</evidence>
<evidence type="ECO:0000256" key="5">
    <source>
        <dbReference type="ARBA" id="ARBA00023274"/>
    </source>
</evidence>
<dbReference type="InterPro" id="IPR049946">
    <property type="entry name" value="RIBOSOMAL_L20_CS"/>
</dbReference>
<evidence type="ECO:0000256" key="2">
    <source>
        <dbReference type="ARBA" id="ARBA00022730"/>
    </source>
</evidence>
<evidence type="ECO:0000313" key="6">
    <source>
        <dbReference type="EMBL" id="SVD06185.1"/>
    </source>
</evidence>
<dbReference type="GO" id="GO:0005840">
    <property type="term" value="C:ribosome"/>
    <property type="evidence" value="ECO:0007669"/>
    <property type="project" value="UniProtKB-KW"/>
</dbReference>
<name>A0A382S9P9_9ZZZZ</name>
<dbReference type="Gene3D" id="6.10.160.10">
    <property type="match status" value="1"/>
</dbReference>
<dbReference type="GO" id="GO:1990904">
    <property type="term" value="C:ribonucleoprotein complex"/>
    <property type="evidence" value="ECO:0007669"/>
    <property type="project" value="UniProtKB-KW"/>
</dbReference>
<keyword evidence="4" id="KW-0689">Ribosomal protein</keyword>
<dbReference type="GO" id="GO:0019843">
    <property type="term" value="F:rRNA binding"/>
    <property type="evidence" value="ECO:0007669"/>
    <property type="project" value="UniProtKB-KW"/>
</dbReference>
<gene>
    <name evidence="6" type="ORF">METZ01_LOCUS359039</name>
</gene>
<evidence type="ECO:0000256" key="3">
    <source>
        <dbReference type="ARBA" id="ARBA00022884"/>
    </source>
</evidence>
<keyword evidence="3" id="KW-0694">RNA-binding</keyword>
<dbReference type="PROSITE" id="PS00937">
    <property type="entry name" value="RIBOSOMAL_L20"/>
    <property type="match status" value="1"/>
</dbReference>
<protein>
    <recommendedName>
        <fullName evidence="7">50S ribosomal protein L20</fullName>
    </recommendedName>
</protein>
<proteinExistence type="inferred from homology"/>
<dbReference type="PANTHER" id="PTHR10986">
    <property type="entry name" value="39S RIBOSOMAL PROTEIN L20"/>
    <property type="match status" value="1"/>
</dbReference>
<dbReference type="InterPro" id="IPR035566">
    <property type="entry name" value="Ribosomal_protein_bL20_C"/>
</dbReference>